<reference evidence="1 2" key="1">
    <citation type="submission" date="2020-02" db="EMBL/GenBank/DDBJ databases">
        <title>Genome sequence of the type strain DSM 27180 of Arthrobacter silviterrae.</title>
        <authorList>
            <person name="Gao J."/>
            <person name="Sun J."/>
        </authorList>
    </citation>
    <scope>NUCLEOTIDE SEQUENCE [LARGE SCALE GENOMIC DNA]</scope>
    <source>
        <strain evidence="1 2">DSM 27180</strain>
    </source>
</reference>
<dbReference type="InterPro" id="IPR008792">
    <property type="entry name" value="PQQD"/>
</dbReference>
<protein>
    <submittedName>
        <fullName evidence="1">PqqD family protein</fullName>
    </submittedName>
</protein>
<gene>
    <name evidence="1" type="ORF">G6N77_08510</name>
</gene>
<keyword evidence="2" id="KW-1185">Reference proteome</keyword>
<dbReference type="EMBL" id="JAAKZI010000011">
    <property type="protein sequence ID" value="NGN83499.1"/>
    <property type="molecule type" value="Genomic_DNA"/>
</dbReference>
<evidence type="ECO:0000313" key="1">
    <source>
        <dbReference type="EMBL" id="NGN83499.1"/>
    </source>
</evidence>
<comment type="caution">
    <text evidence="1">The sequence shown here is derived from an EMBL/GenBank/DDBJ whole genome shotgun (WGS) entry which is preliminary data.</text>
</comment>
<sequence length="109" mass="12276">MMANVNEANQVWTINSDIAHIEQDSLNRVAILNLKINQPVILSRTAAELWHLIISGSTRHELVKFIFEKYEISSNEANIHVKKFIDSLIMAKIILSRSTSNQGIPANHG</sequence>
<dbReference type="Proteomes" id="UP000479226">
    <property type="component" value="Unassembled WGS sequence"/>
</dbReference>
<evidence type="ECO:0000313" key="2">
    <source>
        <dbReference type="Proteomes" id="UP000479226"/>
    </source>
</evidence>
<dbReference type="RefSeq" id="WP_165181596.1">
    <property type="nucleotide sequence ID" value="NZ_JAUSVG010000001.1"/>
</dbReference>
<name>A0ABX0DDP8_9MICC</name>
<accession>A0ABX0DDP8</accession>
<organism evidence="1 2">
    <name type="scientific">Arthrobacter silviterrae</name>
    <dbReference type="NCBI Taxonomy" id="2026658"/>
    <lineage>
        <taxon>Bacteria</taxon>
        <taxon>Bacillati</taxon>
        <taxon>Actinomycetota</taxon>
        <taxon>Actinomycetes</taxon>
        <taxon>Micrococcales</taxon>
        <taxon>Micrococcaceae</taxon>
        <taxon>Arthrobacter</taxon>
    </lineage>
</organism>
<dbReference type="Pfam" id="PF05402">
    <property type="entry name" value="PqqD"/>
    <property type="match status" value="1"/>
</dbReference>
<proteinExistence type="predicted"/>